<gene>
    <name evidence="2" type="primary">F10O5.10</name>
</gene>
<dbReference type="PIR" id="C86481">
    <property type="entry name" value="C86481"/>
</dbReference>
<reference evidence="2" key="3">
    <citation type="submission" date="2001-01" db="EMBL/GenBank/DDBJ databases">
        <authorList>
            <person name="Town C.D."/>
            <person name="Kaul S."/>
        </authorList>
    </citation>
    <scope>NUCLEOTIDE SEQUENCE</scope>
</reference>
<dbReference type="CDD" id="cd04481">
    <property type="entry name" value="RPA1_DBD_B_like"/>
    <property type="match status" value="1"/>
</dbReference>
<sequence>MAYIHKLEDLNLMNNQNWVICVKVLSIWDHPPNLNGDVTTMILVDAKHHRIVATIRRLNLREKSRRVLQEGLWFNISQFRVIPSTHRVETYVLNRLHIMFRWDTVVFKMSELVKSDFTDYLFPNELEDSATDNVVDVTDAIGVVASVSSIKRFPYVRNKGETDYEARYVSFELMDNWEQKLKCVAVGSICEEFVTKWSRRITRSTYNYESVVCAVRFWRIASVDGENVLKSEFGCSRLHIDPSFPYFDFASGVSKMLMIKK</sequence>
<accession>Q9C8B1</accession>
<organism evidence="2">
    <name type="scientific">Arabidopsis thaliana</name>
    <name type="common">Mouse-ear cress</name>
    <dbReference type="NCBI Taxonomy" id="3702"/>
    <lineage>
        <taxon>Eukaryota</taxon>
        <taxon>Viridiplantae</taxon>
        <taxon>Streptophyta</taxon>
        <taxon>Embryophyta</taxon>
        <taxon>Tracheophyta</taxon>
        <taxon>Spermatophyta</taxon>
        <taxon>Magnoliopsida</taxon>
        <taxon>eudicotyledons</taxon>
        <taxon>Gunneridae</taxon>
        <taxon>Pentapetalae</taxon>
        <taxon>rosids</taxon>
        <taxon>malvids</taxon>
        <taxon>Brassicales</taxon>
        <taxon>Brassicaceae</taxon>
        <taxon>Camelineae</taxon>
        <taxon>Arabidopsis</taxon>
    </lineage>
</organism>
<dbReference type="AlphaFoldDB" id="Q9C8B1"/>
<evidence type="ECO:0000259" key="1">
    <source>
        <dbReference type="Pfam" id="PF02721"/>
    </source>
</evidence>
<protein>
    <submittedName>
        <fullName evidence="2">Uncharacterized protein F10O5.10</fullName>
    </submittedName>
</protein>
<dbReference type="SUPFAM" id="SSF50249">
    <property type="entry name" value="Nucleic acid-binding proteins"/>
    <property type="match status" value="1"/>
</dbReference>
<reference evidence="2" key="2">
    <citation type="submission" date="2000-03" db="EMBL/GenBank/DDBJ databases">
        <title>Arabidopsis thaliana chromosome 1 BAC F10O5 genomic sequence.</title>
        <authorList>
            <person name="Lin X."/>
            <person name="Kaul S."/>
            <person name="Town C.D."/>
            <person name="Benito M."/>
            <person name="Creasy T.H."/>
            <person name="Haas B.J."/>
            <person name="Wu D."/>
            <person name="Maiti R."/>
            <person name="Ronning C.M."/>
            <person name="Koo H."/>
            <person name="Fujii C.Y."/>
            <person name="Utterback T.R."/>
            <person name="Barnstead M.E."/>
            <person name="Bowman C.L."/>
            <person name="White O."/>
            <person name="Nierman W.C."/>
            <person name="Fraser C.M."/>
        </authorList>
    </citation>
    <scope>NUCLEOTIDE SEQUENCE</scope>
</reference>
<dbReference type="EMBL" id="AC027032">
    <property type="protein sequence ID" value="AAG51091.1"/>
    <property type="molecule type" value="Genomic_DNA"/>
</dbReference>
<dbReference type="InterPro" id="IPR012340">
    <property type="entry name" value="NA-bd_OB-fold"/>
</dbReference>
<dbReference type="Gene3D" id="2.40.50.140">
    <property type="entry name" value="Nucleic acid-binding proteins"/>
    <property type="match status" value="2"/>
</dbReference>
<evidence type="ECO:0000313" key="2">
    <source>
        <dbReference type="EMBL" id="AAG51091.1"/>
    </source>
</evidence>
<proteinExistence type="predicted"/>
<feature type="domain" description="Replication protein A 70 kDa DNA-binding subunit B/D first OB fold" evidence="1">
    <location>
        <begin position="5"/>
        <end position="108"/>
    </location>
</feature>
<name>Q9C8B1_ARATH</name>
<dbReference type="CDD" id="cd04480">
    <property type="entry name" value="RPA1_DBD_A_like"/>
    <property type="match status" value="1"/>
</dbReference>
<dbReference type="InterPro" id="IPR003871">
    <property type="entry name" value="RFA1B/D_OB_1st"/>
</dbReference>
<dbReference type="Pfam" id="PF02721">
    <property type="entry name" value="DUF223"/>
    <property type="match status" value="1"/>
</dbReference>
<reference key="1">
    <citation type="journal article" date="2000" name="Nature">
        <title>Sequence and analysis of chromosome 1 of the plant Arabidopsis thaliana.</title>
        <authorList>
            <person name="Theologis A."/>
            <person name="Ecker J.R."/>
            <person name="Palm C.J."/>
            <person name="Federspiel N.A."/>
            <person name="Kaul S."/>
            <person name="White O."/>
            <person name="Alonso J."/>
            <person name="Altafi H."/>
            <person name="Araujo R."/>
            <person name="Bowman C.L."/>
            <person name="Brooks S.Y."/>
            <person name="Buehler E."/>
            <person name="Chan A."/>
            <person name="Chao Q."/>
            <person name="Chen H."/>
            <person name="Cheuk R.F."/>
            <person name="Chin C.W."/>
            <person name="Chung M.K."/>
            <person name="Conn L."/>
            <person name="Conway A.B."/>
            <person name="Conway A.R."/>
            <person name="Creasy T.H."/>
            <person name="Dewar K."/>
            <person name="Dunn P."/>
            <person name="Etgu P."/>
            <person name="Feldblyum T.V."/>
            <person name="Feng J."/>
            <person name="Fong B."/>
            <person name="Fujii C.Y."/>
            <person name="Gill J.E."/>
            <person name="Goldsmith A.D."/>
            <person name="Haas B."/>
            <person name="Hansen N.F."/>
            <person name="Hughes B."/>
            <person name="Huizar L."/>
            <person name="Hunter J.L."/>
            <person name="Jenkins J."/>
            <person name="Johnson-Hopson C."/>
            <person name="Khan S."/>
            <person name="Khaykin E."/>
            <person name="Kim C.J."/>
            <person name="Koo H.L."/>
            <person name="Kremenetskaia I."/>
            <person name="Kurtz D.B."/>
            <person name="Kwan A."/>
            <person name="Lam B."/>
            <person name="Langin-Hooper S."/>
            <person name="Lee A."/>
            <person name="Lee J.M."/>
            <person name="Lenz C.A."/>
            <person name="Li J.H."/>
            <person name="Li Y."/>
            <person name="Lin X."/>
            <person name="Liu S.X."/>
            <person name="Liu Z.A."/>
            <person name="Luros J.S."/>
            <person name="Maiti R."/>
            <person name="Marziali A."/>
            <person name="Militscher J."/>
            <person name="Miranda M."/>
            <person name="Nguyen M."/>
            <person name="Nierman W.C."/>
            <person name="Osborne B.I."/>
            <person name="Pai G."/>
            <person name="Peterson J."/>
            <person name="Pham P.K."/>
            <person name="Rizzo M."/>
            <person name="Rooney T."/>
            <person name="Rowley D."/>
            <person name="Sakano H."/>
            <person name="Salzberg S.L."/>
            <person name="Schwartz J.R."/>
            <person name="Shinn P."/>
            <person name="Southwick A.M."/>
            <person name="Sun H."/>
            <person name="Tallon L.J."/>
            <person name="Tambunga G."/>
            <person name="Toriumi M.J."/>
            <person name="Town C.D."/>
            <person name="Utterback T."/>
            <person name="Van Aken S."/>
            <person name="Vaysberg M."/>
            <person name="Vysotskaia V.S."/>
            <person name="Walker M."/>
            <person name="Wu D."/>
            <person name="Yu G."/>
            <person name="Fraser C.M."/>
            <person name="Venter J.C."/>
            <person name="Davis R.W."/>
        </authorList>
    </citation>
    <scope>NUCLEOTIDE SEQUENCE [LARGE SCALE GENOMIC DNA]</scope>
    <source>
        <strain>cv. Columbia</strain>
    </source>
</reference>